<evidence type="ECO:0000256" key="10">
    <source>
        <dbReference type="SAM" id="MobiDB-lite"/>
    </source>
</evidence>
<dbReference type="InterPro" id="IPR005665">
    <property type="entry name" value="SecF_bac"/>
</dbReference>
<dbReference type="InterPro" id="IPR022646">
    <property type="entry name" value="SecD/SecF_CS"/>
</dbReference>
<evidence type="ECO:0000256" key="9">
    <source>
        <dbReference type="HAMAP-Rule" id="MF_01464"/>
    </source>
</evidence>
<feature type="transmembrane region" description="Helical" evidence="9">
    <location>
        <begin position="148"/>
        <end position="166"/>
    </location>
</feature>
<dbReference type="EMBL" id="JADIVZ010000004">
    <property type="protein sequence ID" value="MBF4162201.1"/>
    <property type="molecule type" value="Genomic_DNA"/>
</dbReference>
<comment type="similarity">
    <text evidence="9">Belongs to the SecD/SecF family. SecF subfamily.</text>
</comment>
<comment type="subunit">
    <text evidence="9">Forms a complex with SecD. Part of the essential Sec protein translocation apparatus which comprises SecA, SecYEG and auxiliary proteins SecDF. Other proteins may also be involved.</text>
</comment>
<dbReference type="Pfam" id="PF07549">
    <property type="entry name" value="Sec_GG"/>
    <property type="match status" value="1"/>
</dbReference>
<evidence type="ECO:0000256" key="5">
    <source>
        <dbReference type="ARBA" id="ARBA00022927"/>
    </source>
</evidence>
<reference evidence="12" key="1">
    <citation type="submission" date="2020-11" db="EMBL/GenBank/DDBJ databases">
        <title>Nocardioides sp. CBS4Y-1, whole genome shotgun sequence.</title>
        <authorList>
            <person name="Tuo L."/>
        </authorList>
    </citation>
    <scope>NUCLEOTIDE SEQUENCE</scope>
    <source>
        <strain evidence="12">CBS4Y-1</strain>
    </source>
</reference>
<keyword evidence="5 9" id="KW-0653">Protein transport</keyword>
<feature type="domain" description="Protein export membrane protein SecD/SecF C-terminal" evidence="11">
    <location>
        <begin position="119"/>
        <end position="309"/>
    </location>
</feature>
<dbReference type="GO" id="GO:0005886">
    <property type="term" value="C:plasma membrane"/>
    <property type="evidence" value="ECO:0007669"/>
    <property type="project" value="UniProtKB-SubCell"/>
</dbReference>
<dbReference type="GO" id="GO:0043952">
    <property type="term" value="P:protein transport by the Sec complex"/>
    <property type="evidence" value="ECO:0007669"/>
    <property type="project" value="UniProtKB-UniRule"/>
</dbReference>
<sequence length="419" mass="44117">MGAFARFGNDLYAGRRSIDFVGRWKLWYLISFVIVALAIGGVAFKGLNLGIEFTGGTAFRVQVADGASQSEVDAIREAVKSTGIEAASNPVASTVGTDGVLVQTEPLSPTEGEQVTSAILAETGTADGSISQSDVGASWGKQVAQKSFIGLTVFIILTALFIWAYFRELKMSMAALLALVHDVVITVGVYALTGFEVSPATVTGILTILAFSLYDTVVVFDKVKENVKQMREKHQTYAQAANLAVNQTLVRSINTSIVALLPVGTILVIGSIQLGASTLQDLALALFVGTAAGTYSSIFIATPFLVQLKSSESEVKAAERHAKARARVEADRYAAVPSFAEDMPLASEPAGLEGLQGDPVPEDTTVRGAGGSGPVTAPRASEAYGRGRVAPPSKGEVRDSASSGRQQPTRQSRSKRGRK</sequence>
<name>A0A930Y7P1_9ACTN</name>
<evidence type="ECO:0000259" key="11">
    <source>
        <dbReference type="Pfam" id="PF02355"/>
    </source>
</evidence>
<comment type="caution">
    <text evidence="12">The sequence shown here is derived from an EMBL/GenBank/DDBJ whole genome shotgun (WGS) entry which is preliminary data.</text>
</comment>
<dbReference type="InterPro" id="IPR022813">
    <property type="entry name" value="SecD/SecF_arch_bac"/>
</dbReference>
<evidence type="ECO:0000256" key="1">
    <source>
        <dbReference type="ARBA" id="ARBA00004651"/>
    </source>
</evidence>
<protein>
    <recommendedName>
        <fullName evidence="9">Protein-export membrane protein SecF</fullName>
    </recommendedName>
</protein>
<dbReference type="Pfam" id="PF02355">
    <property type="entry name" value="SecD_SecF_C"/>
    <property type="match status" value="1"/>
</dbReference>
<dbReference type="InterPro" id="IPR048634">
    <property type="entry name" value="SecD_SecF_C"/>
</dbReference>
<keyword evidence="4 9" id="KW-0812">Transmembrane</keyword>
<comment type="subcellular location">
    <subcellularLocation>
        <location evidence="1 9">Cell membrane</location>
        <topology evidence="1 9">Multi-pass membrane protein</topology>
    </subcellularLocation>
</comment>
<feature type="transmembrane region" description="Helical" evidence="9">
    <location>
        <begin position="257"/>
        <end position="276"/>
    </location>
</feature>
<feature type="transmembrane region" description="Helical" evidence="9">
    <location>
        <begin position="26"/>
        <end position="44"/>
    </location>
</feature>
<keyword evidence="3 9" id="KW-1003">Cell membrane</keyword>
<keyword evidence="2 9" id="KW-0813">Transport</keyword>
<dbReference type="NCBIfam" id="TIGR00966">
    <property type="entry name" value="transloc_SecF"/>
    <property type="match status" value="1"/>
</dbReference>
<evidence type="ECO:0000313" key="12">
    <source>
        <dbReference type="EMBL" id="MBF4162201.1"/>
    </source>
</evidence>
<keyword evidence="13" id="KW-1185">Reference proteome</keyword>
<feature type="region of interest" description="Disordered" evidence="10">
    <location>
        <begin position="348"/>
        <end position="419"/>
    </location>
</feature>
<dbReference type="HAMAP" id="MF_01464_B">
    <property type="entry name" value="SecF_B"/>
    <property type="match status" value="1"/>
</dbReference>
<organism evidence="12 13">
    <name type="scientific">Nocardioides acrostichi</name>
    <dbReference type="NCBI Taxonomy" id="2784339"/>
    <lineage>
        <taxon>Bacteria</taxon>
        <taxon>Bacillati</taxon>
        <taxon>Actinomycetota</taxon>
        <taxon>Actinomycetes</taxon>
        <taxon>Propionibacteriales</taxon>
        <taxon>Nocardioidaceae</taxon>
        <taxon>Nocardioides</taxon>
    </lineage>
</organism>
<feature type="transmembrane region" description="Helical" evidence="9">
    <location>
        <begin position="199"/>
        <end position="220"/>
    </location>
</feature>
<dbReference type="GO" id="GO:0065002">
    <property type="term" value="P:intracellular protein transmembrane transport"/>
    <property type="evidence" value="ECO:0007669"/>
    <property type="project" value="UniProtKB-UniRule"/>
</dbReference>
<evidence type="ECO:0000256" key="2">
    <source>
        <dbReference type="ARBA" id="ARBA00022448"/>
    </source>
</evidence>
<feature type="transmembrane region" description="Helical" evidence="9">
    <location>
        <begin position="282"/>
        <end position="306"/>
    </location>
</feature>
<dbReference type="GO" id="GO:0006605">
    <property type="term" value="P:protein targeting"/>
    <property type="evidence" value="ECO:0007669"/>
    <property type="project" value="UniProtKB-UniRule"/>
</dbReference>
<dbReference type="PANTHER" id="PTHR30081">
    <property type="entry name" value="PROTEIN-EXPORT MEMBRANE PROTEIN SEC"/>
    <property type="match status" value="1"/>
</dbReference>
<evidence type="ECO:0000313" key="13">
    <source>
        <dbReference type="Proteomes" id="UP000656804"/>
    </source>
</evidence>
<dbReference type="GO" id="GO:0015450">
    <property type="term" value="F:protein-transporting ATPase activity"/>
    <property type="evidence" value="ECO:0007669"/>
    <property type="project" value="InterPro"/>
</dbReference>
<comment type="function">
    <text evidence="9">Part of the Sec protein translocase complex. Interacts with the SecYEG preprotein conducting channel. SecDF uses the proton motive force (PMF) to complete protein translocation after the ATP-dependent function of SecA.</text>
</comment>
<dbReference type="SUPFAM" id="SSF82866">
    <property type="entry name" value="Multidrug efflux transporter AcrB transmembrane domain"/>
    <property type="match status" value="1"/>
</dbReference>
<dbReference type="Gene3D" id="1.20.1640.10">
    <property type="entry name" value="Multidrug efflux transporter AcrB transmembrane domain"/>
    <property type="match status" value="1"/>
</dbReference>
<proteinExistence type="inferred from homology"/>
<dbReference type="PANTHER" id="PTHR30081:SF8">
    <property type="entry name" value="PROTEIN TRANSLOCASE SUBUNIT SECF"/>
    <property type="match status" value="1"/>
</dbReference>
<evidence type="ECO:0000256" key="8">
    <source>
        <dbReference type="ARBA" id="ARBA00023136"/>
    </source>
</evidence>
<keyword evidence="7 9" id="KW-0811">Translocation</keyword>
<dbReference type="RefSeq" id="WP_194503443.1">
    <property type="nucleotide sequence ID" value="NZ_JADIVZ010000004.1"/>
</dbReference>
<dbReference type="PRINTS" id="PR01755">
    <property type="entry name" value="SECFTRNLCASE"/>
</dbReference>
<evidence type="ECO:0000256" key="7">
    <source>
        <dbReference type="ARBA" id="ARBA00023010"/>
    </source>
</evidence>
<accession>A0A930Y7P1</accession>
<dbReference type="AlphaFoldDB" id="A0A930Y7P1"/>
<feature type="transmembrane region" description="Helical" evidence="9">
    <location>
        <begin position="173"/>
        <end position="193"/>
    </location>
</feature>
<dbReference type="Proteomes" id="UP000656804">
    <property type="component" value="Unassembled WGS sequence"/>
</dbReference>
<evidence type="ECO:0000256" key="3">
    <source>
        <dbReference type="ARBA" id="ARBA00022475"/>
    </source>
</evidence>
<evidence type="ECO:0000256" key="4">
    <source>
        <dbReference type="ARBA" id="ARBA00022692"/>
    </source>
</evidence>
<evidence type="ECO:0000256" key="6">
    <source>
        <dbReference type="ARBA" id="ARBA00022989"/>
    </source>
</evidence>
<feature type="compositionally biased region" description="Polar residues" evidence="10">
    <location>
        <begin position="400"/>
        <end position="411"/>
    </location>
</feature>
<dbReference type="InterPro" id="IPR022645">
    <property type="entry name" value="SecD/SecF_bac"/>
</dbReference>
<keyword evidence="8 9" id="KW-0472">Membrane</keyword>
<keyword evidence="6 9" id="KW-1133">Transmembrane helix</keyword>
<gene>
    <name evidence="9 12" type="primary">secF</name>
    <name evidence="12" type="ORF">ISG29_10895</name>
</gene>